<keyword evidence="11" id="KW-1185">Reference proteome</keyword>
<dbReference type="InterPro" id="IPR018491">
    <property type="entry name" value="SLC12_C"/>
</dbReference>
<evidence type="ECO:0000259" key="9">
    <source>
        <dbReference type="Pfam" id="PF03522"/>
    </source>
</evidence>
<evidence type="ECO:0000256" key="6">
    <source>
        <dbReference type="ARBA" id="ARBA00023136"/>
    </source>
</evidence>
<comment type="subcellular location">
    <subcellularLocation>
        <location evidence="1">Membrane</location>
        <topology evidence="1">Multi-pass membrane protein</topology>
    </subcellularLocation>
</comment>
<evidence type="ECO:0000256" key="7">
    <source>
        <dbReference type="SAM" id="Phobius"/>
    </source>
</evidence>
<feature type="transmembrane region" description="Helical" evidence="7">
    <location>
        <begin position="161"/>
        <end position="179"/>
    </location>
</feature>
<keyword evidence="3" id="KW-0813">Transport</keyword>
<feature type="transmembrane region" description="Helical" evidence="7">
    <location>
        <begin position="353"/>
        <end position="374"/>
    </location>
</feature>
<dbReference type="FunFam" id="1.20.1740.10:FF:000013">
    <property type="entry name" value="Solute carrier family 12 member"/>
    <property type="match status" value="1"/>
</dbReference>
<keyword evidence="5 7" id="KW-1133">Transmembrane helix</keyword>
<dbReference type="RefSeq" id="WP_246146630.1">
    <property type="nucleotide sequence ID" value="NZ_CP036525.1"/>
</dbReference>
<name>A0A517N7P7_9BACT</name>
<dbReference type="GO" id="GO:0015377">
    <property type="term" value="F:chloride:monoatomic cation symporter activity"/>
    <property type="evidence" value="ECO:0007669"/>
    <property type="project" value="InterPro"/>
</dbReference>
<feature type="domain" description="Amino acid permease/ SLC12A" evidence="8">
    <location>
        <begin position="22"/>
        <end position="440"/>
    </location>
</feature>
<evidence type="ECO:0000256" key="1">
    <source>
        <dbReference type="ARBA" id="ARBA00004141"/>
    </source>
</evidence>
<accession>A0A517N7P7</accession>
<proteinExistence type="inferred from homology"/>
<feature type="transmembrane region" description="Helical" evidence="7">
    <location>
        <begin position="199"/>
        <end position="218"/>
    </location>
</feature>
<sequence length="746" mass="81561">MSNKISDTQVSGPAKFGTFGGVFTPCTLTILGVIMFLRFGQVVGQSGIINAVLIVLAAKAITTLTTLSLSAIATNTRVKGGGAYYLISRSLGVEFGGAIGILFFAAQAISVAMYIIGFTEAFAVTFPQWADEFTAIASLVNVGVFLCVYVGAGWTIKVQYFILAILVAAIGSFYVGAIQDFNPDYLRANLSPHYLGGENWFTMFALFFPAVTGIMAGANMSGDLANPSKSIPTGTLLAIAVTAVVYLSQVFLLGSARSPDELTANNMVIRDIALWPIAITAGVFAATLSSALGSMMGAPRILQAFARDEIFRSLRFFGAGSGLTNEPRRATVLTFAIAQVCIVLGDLNAIAPIITMFFMITYGLLNLATFYEAVTKNPSYRPTFRYSHWMTSLAGTLGCLGVMFLVNWIWATVSILFIAGLHWFIRSREIESRWGDLQSGVIFERARKALLKLEVEAYHPKNWRPIIMALSGTGWTRSHIPIYGHWLTSGHGMLTLAQVVSGDIEDHAERRDRYEKVLRNFIAKEQLEAFPAVTCNAILSDGIEALIQCSGIGGLRPNTVLMGWPRDQSRAEAFGANIRLIARMNRSILAMRFLSHRGDDSDDHSDVDEHWKVPAGTIDVWWRGMENGALMMLLAHLLHQNPGWRDNPIRLLRVVENEEAEQEVRKHLIELGASSRITIVPEVIVSSRSPAQVIAEASRSAAIVLLGFQTPDEGNEMELYQRMEWMAGDLPRVLFVDSAGGMALES</sequence>
<dbReference type="InterPro" id="IPR004841">
    <property type="entry name" value="AA-permease/SLC12A_dom"/>
</dbReference>
<dbReference type="PANTHER" id="PTHR11827:SF72">
    <property type="entry name" value="GH08340P"/>
    <property type="match status" value="1"/>
</dbReference>
<evidence type="ECO:0000313" key="11">
    <source>
        <dbReference type="Proteomes" id="UP000318538"/>
    </source>
</evidence>
<dbReference type="PANTHER" id="PTHR11827">
    <property type="entry name" value="SOLUTE CARRIER FAMILY 12, CATION COTRANSPORTERS"/>
    <property type="match status" value="1"/>
</dbReference>
<feature type="transmembrane region" description="Helical" evidence="7">
    <location>
        <begin position="330"/>
        <end position="347"/>
    </location>
</feature>
<dbReference type="InterPro" id="IPR004842">
    <property type="entry name" value="SLC12A_fam"/>
</dbReference>
<keyword evidence="6 7" id="KW-0472">Membrane</keyword>
<keyword evidence="4 7" id="KW-0812">Transmembrane</keyword>
<comment type="similarity">
    <text evidence="2">Belongs to the SLC12A transporter family.</text>
</comment>
<protein>
    <submittedName>
        <fullName evidence="10">Amino acid permease</fullName>
    </submittedName>
</protein>
<dbReference type="GO" id="GO:0016020">
    <property type="term" value="C:membrane"/>
    <property type="evidence" value="ECO:0007669"/>
    <property type="project" value="UniProtKB-SubCell"/>
</dbReference>
<gene>
    <name evidence="10" type="ORF">K227x_15460</name>
</gene>
<dbReference type="Pfam" id="PF03522">
    <property type="entry name" value="SLC12"/>
    <property type="match status" value="1"/>
</dbReference>
<dbReference type="KEGG" id="rlc:K227x_15460"/>
<dbReference type="EMBL" id="CP036525">
    <property type="protein sequence ID" value="QDT03164.1"/>
    <property type="molecule type" value="Genomic_DNA"/>
</dbReference>
<evidence type="ECO:0000256" key="5">
    <source>
        <dbReference type="ARBA" id="ARBA00022989"/>
    </source>
</evidence>
<feature type="transmembrane region" description="Helical" evidence="7">
    <location>
        <begin position="230"/>
        <end position="252"/>
    </location>
</feature>
<evidence type="ECO:0000256" key="4">
    <source>
        <dbReference type="ARBA" id="ARBA00022692"/>
    </source>
</evidence>
<dbReference type="Gene3D" id="1.20.1740.10">
    <property type="entry name" value="Amino acid/polyamine transporter I"/>
    <property type="match status" value="1"/>
</dbReference>
<feature type="transmembrane region" description="Helical" evidence="7">
    <location>
        <begin position="272"/>
        <end position="292"/>
    </location>
</feature>
<dbReference type="AlphaFoldDB" id="A0A517N7P7"/>
<evidence type="ECO:0000259" key="8">
    <source>
        <dbReference type="Pfam" id="PF00324"/>
    </source>
</evidence>
<dbReference type="Pfam" id="PF00324">
    <property type="entry name" value="AA_permease"/>
    <property type="match status" value="1"/>
</dbReference>
<evidence type="ECO:0000256" key="3">
    <source>
        <dbReference type="ARBA" id="ARBA00022448"/>
    </source>
</evidence>
<dbReference type="Proteomes" id="UP000318538">
    <property type="component" value="Chromosome"/>
</dbReference>
<reference evidence="10 11" key="1">
    <citation type="submission" date="2019-02" db="EMBL/GenBank/DDBJ databases">
        <title>Deep-cultivation of Planctomycetes and their phenomic and genomic characterization uncovers novel biology.</title>
        <authorList>
            <person name="Wiegand S."/>
            <person name="Jogler M."/>
            <person name="Boedeker C."/>
            <person name="Pinto D."/>
            <person name="Vollmers J."/>
            <person name="Rivas-Marin E."/>
            <person name="Kohn T."/>
            <person name="Peeters S.H."/>
            <person name="Heuer A."/>
            <person name="Rast P."/>
            <person name="Oberbeckmann S."/>
            <person name="Bunk B."/>
            <person name="Jeske O."/>
            <person name="Meyerdierks A."/>
            <person name="Storesund J.E."/>
            <person name="Kallscheuer N."/>
            <person name="Luecker S."/>
            <person name="Lage O.M."/>
            <person name="Pohl T."/>
            <person name="Merkel B.J."/>
            <person name="Hornburger P."/>
            <person name="Mueller R.-W."/>
            <person name="Bruemmer F."/>
            <person name="Labrenz M."/>
            <person name="Spormann A.M."/>
            <person name="Op den Camp H."/>
            <person name="Overmann J."/>
            <person name="Amann R."/>
            <person name="Jetten M.S.M."/>
            <person name="Mascher T."/>
            <person name="Medema M.H."/>
            <person name="Devos D.P."/>
            <person name="Kaster A.-K."/>
            <person name="Ovreas L."/>
            <person name="Rohde M."/>
            <person name="Galperin M.Y."/>
            <person name="Jogler C."/>
        </authorList>
    </citation>
    <scope>NUCLEOTIDE SEQUENCE [LARGE SCALE GENOMIC DNA]</scope>
    <source>
        <strain evidence="10 11">K22_7</strain>
    </source>
</reference>
<feature type="transmembrane region" description="Helical" evidence="7">
    <location>
        <begin position="135"/>
        <end position="154"/>
    </location>
</feature>
<evidence type="ECO:0000256" key="2">
    <source>
        <dbReference type="ARBA" id="ARBA00010593"/>
    </source>
</evidence>
<feature type="transmembrane region" description="Helical" evidence="7">
    <location>
        <begin position="49"/>
        <end position="72"/>
    </location>
</feature>
<feature type="transmembrane region" description="Helical" evidence="7">
    <location>
        <begin position="16"/>
        <end position="37"/>
    </location>
</feature>
<evidence type="ECO:0000313" key="10">
    <source>
        <dbReference type="EMBL" id="QDT03164.1"/>
    </source>
</evidence>
<organism evidence="10 11">
    <name type="scientific">Rubripirellula lacrimiformis</name>
    <dbReference type="NCBI Taxonomy" id="1930273"/>
    <lineage>
        <taxon>Bacteria</taxon>
        <taxon>Pseudomonadati</taxon>
        <taxon>Planctomycetota</taxon>
        <taxon>Planctomycetia</taxon>
        <taxon>Pirellulales</taxon>
        <taxon>Pirellulaceae</taxon>
        <taxon>Rubripirellula</taxon>
    </lineage>
</organism>
<feature type="domain" description="SLC12A transporter C-terminal" evidence="9">
    <location>
        <begin position="485"/>
        <end position="567"/>
    </location>
</feature>